<dbReference type="OrthoDB" id="7907231at2"/>
<proteinExistence type="predicted"/>
<dbReference type="EMBL" id="LDPZ01000003">
    <property type="protein sequence ID" value="KTQ98453.1"/>
    <property type="molecule type" value="Genomic_DNA"/>
</dbReference>
<sequence>MSELIDRVSAAASLTPETAREAVGNILAFLRSESSDPAVETMISGTPGAADALQAAGDSEFGGGIMALGGKLMGLGLDMGQIRTVGEELIAFSKSHVDEATVSTAIASVPALAPFV</sequence>
<gene>
    <name evidence="1" type="ORF">NS226_00945</name>
</gene>
<comment type="caution">
    <text evidence="1">The sequence shown here is derived from an EMBL/GenBank/DDBJ whole genome shotgun (WGS) entry which is preliminary data.</text>
</comment>
<evidence type="ECO:0008006" key="3">
    <source>
        <dbReference type="Google" id="ProtNLM"/>
    </source>
</evidence>
<evidence type="ECO:0000313" key="1">
    <source>
        <dbReference type="EMBL" id="KTQ98453.1"/>
    </source>
</evidence>
<dbReference type="Proteomes" id="UP000078272">
    <property type="component" value="Unassembled WGS sequence"/>
</dbReference>
<dbReference type="AlphaFoldDB" id="A0A175RDD1"/>
<protein>
    <recommendedName>
        <fullName evidence="3">DUF2267 domain-containing protein</fullName>
    </recommendedName>
</protein>
<dbReference type="PATRIC" id="fig|401562.3.peg.2539"/>
<accession>A0A175RDD1</accession>
<dbReference type="RefSeq" id="WP_058633390.1">
    <property type="nucleotide sequence ID" value="NZ_LDPZ01000003.1"/>
</dbReference>
<organism evidence="1 2">
    <name type="scientific">Aureimonas ureilytica</name>
    <dbReference type="NCBI Taxonomy" id="401562"/>
    <lineage>
        <taxon>Bacteria</taxon>
        <taxon>Pseudomonadati</taxon>
        <taxon>Pseudomonadota</taxon>
        <taxon>Alphaproteobacteria</taxon>
        <taxon>Hyphomicrobiales</taxon>
        <taxon>Aurantimonadaceae</taxon>
        <taxon>Aureimonas</taxon>
    </lineage>
</organism>
<reference evidence="1 2" key="1">
    <citation type="journal article" date="2016" name="Front. Microbiol.">
        <title>Genomic Resource of Rice Seed Associated Bacteria.</title>
        <authorList>
            <person name="Midha S."/>
            <person name="Bansal K."/>
            <person name="Sharma S."/>
            <person name="Kumar N."/>
            <person name="Patil P.P."/>
            <person name="Chaudhry V."/>
            <person name="Patil P.B."/>
        </authorList>
    </citation>
    <scope>NUCLEOTIDE SEQUENCE [LARGE SCALE GENOMIC DNA]</scope>
    <source>
        <strain evidence="1 2">NS226</strain>
    </source>
</reference>
<evidence type="ECO:0000313" key="2">
    <source>
        <dbReference type="Proteomes" id="UP000078272"/>
    </source>
</evidence>
<dbReference type="STRING" id="401562.NS365_10645"/>
<name>A0A175RDD1_9HYPH</name>